<proteinExistence type="predicted"/>
<evidence type="ECO:0000259" key="6">
    <source>
        <dbReference type="Pfam" id="PF12698"/>
    </source>
</evidence>
<keyword evidence="2 5" id="KW-0812">Transmembrane</keyword>
<feature type="domain" description="ABC-2 type transporter transmembrane" evidence="6">
    <location>
        <begin position="44"/>
        <end position="502"/>
    </location>
</feature>
<keyword evidence="3 5" id="KW-1133">Transmembrane helix</keyword>
<dbReference type="EMBL" id="WPCR01000018">
    <property type="protein sequence ID" value="NHM14985.1"/>
    <property type="molecule type" value="Genomic_DNA"/>
</dbReference>
<comment type="caution">
    <text evidence="7">The sequence shown here is derived from an EMBL/GenBank/DDBJ whole genome shotgun (WGS) entry which is preliminary data.</text>
</comment>
<evidence type="ECO:0000313" key="8">
    <source>
        <dbReference type="Proteomes" id="UP000636394"/>
    </source>
</evidence>
<dbReference type="Gene3D" id="3.40.1710.10">
    <property type="entry name" value="abc type-2 transporter like domain"/>
    <property type="match status" value="1"/>
</dbReference>
<keyword evidence="4 5" id="KW-0472">Membrane</keyword>
<feature type="transmembrane region" description="Helical" evidence="5">
    <location>
        <begin position="424"/>
        <end position="443"/>
    </location>
</feature>
<feature type="transmembrane region" description="Helical" evidence="5">
    <location>
        <begin position="478"/>
        <end position="503"/>
    </location>
</feature>
<feature type="transmembrane region" description="Helical" evidence="5">
    <location>
        <begin position="391"/>
        <end position="412"/>
    </location>
</feature>
<feature type="transmembrane region" description="Helical" evidence="5">
    <location>
        <begin position="356"/>
        <end position="379"/>
    </location>
</feature>
<dbReference type="Pfam" id="PF12698">
    <property type="entry name" value="ABC2_membrane_3"/>
    <property type="match status" value="1"/>
</dbReference>
<comment type="subcellular location">
    <subcellularLocation>
        <location evidence="1">Membrane</location>
        <topology evidence="1">Multi-pass membrane protein</topology>
    </subcellularLocation>
</comment>
<feature type="transmembrane region" description="Helical" evidence="5">
    <location>
        <begin position="313"/>
        <end position="335"/>
    </location>
</feature>
<evidence type="ECO:0000256" key="1">
    <source>
        <dbReference type="ARBA" id="ARBA00004141"/>
    </source>
</evidence>
<protein>
    <recommendedName>
        <fullName evidence="6">ABC-2 type transporter transmembrane domain-containing protein</fullName>
    </recommendedName>
</protein>
<sequence>MWACCSPWPRSSFCCPLLRSGGFAMQVFKCLMRIIRRNAVYLLIYVVALSFMGVAMAANAVPSQAESSDPYERAALNIAMVDRDDSTLSRGIADFLATQGTIVDVEDDALALQDAVAKGEVEYLLIVPQGYEEAFVEAVQEGDDLPQMEAVYSYYARPGALEDASVASYVGLVSAYLTLGQAQAAGGPLAAAAAGAATLPEGAAPEDVAQAAAAASAATGAEAPAAGSAAPEGAAAAEAAAASAAAPDGATSAAEGAAPVGVTMVPPAEIDDAAVADAVDAALDAAAEKAPVELVRAEGEVQESAQFSFYLKFSSYGIFAAIVACVGAVMSTVNAPEVRRRHGASPLSTLSLNVQMALACLVVTLLAWGWTFGLGLVVFGDSAAAAGTCGVALMALVLFVFSLVPLGIALLVGLAGASTVISNAVGNICGLVVSFFGGAWVPLSLVGPEIQAAAHFLPGYWFTTAIDLCAQAPLSGDAWATLGMCLAVLLLFAAVFTLAGLLVGRLRSQSSGSGAPVGALADAGF</sequence>
<evidence type="ECO:0000256" key="4">
    <source>
        <dbReference type="ARBA" id="ARBA00023136"/>
    </source>
</evidence>
<reference evidence="7 8" key="1">
    <citation type="submission" date="2019-11" db="EMBL/GenBank/DDBJ databases">
        <title>Eggerthellaceae novel genus isolated from the rectal contents of marmort.</title>
        <authorList>
            <person name="Zhang G."/>
        </authorList>
    </citation>
    <scope>NUCLEOTIDE SEQUENCE [LARGE SCALE GENOMIC DNA]</scope>
    <source>
        <strain evidence="8">zg-886</strain>
    </source>
</reference>
<dbReference type="Proteomes" id="UP000636394">
    <property type="component" value="Unassembled WGS sequence"/>
</dbReference>
<evidence type="ECO:0000256" key="3">
    <source>
        <dbReference type="ARBA" id="ARBA00022989"/>
    </source>
</evidence>
<evidence type="ECO:0000256" key="2">
    <source>
        <dbReference type="ARBA" id="ARBA00022692"/>
    </source>
</evidence>
<evidence type="ECO:0000313" key="7">
    <source>
        <dbReference type="EMBL" id="NHM14985.1"/>
    </source>
</evidence>
<feature type="transmembrane region" description="Helical" evidence="5">
    <location>
        <begin position="39"/>
        <end position="58"/>
    </location>
</feature>
<gene>
    <name evidence="7" type="ORF">GMI68_09510</name>
</gene>
<keyword evidence="8" id="KW-1185">Reference proteome</keyword>
<evidence type="ECO:0000256" key="5">
    <source>
        <dbReference type="SAM" id="Phobius"/>
    </source>
</evidence>
<accession>A0ABX0INB5</accession>
<name>A0ABX0INB5_9ACTN</name>
<dbReference type="InterPro" id="IPR013525">
    <property type="entry name" value="ABC2_TM"/>
</dbReference>
<organism evidence="7 8">
    <name type="scientific">Xiamenia xianingshaonis</name>
    <dbReference type="NCBI Taxonomy" id="2682776"/>
    <lineage>
        <taxon>Bacteria</taxon>
        <taxon>Bacillati</taxon>
        <taxon>Actinomycetota</taxon>
        <taxon>Coriobacteriia</taxon>
        <taxon>Eggerthellales</taxon>
        <taxon>Eggerthellaceae</taxon>
        <taxon>Xiamenia</taxon>
    </lineage>
</organism>